<dbReference type="InterPro" id="IPR024021">
    <property type="entry name" value="FeFe-hyd_HydE_rSAM"/>
</dbReference>
<dbReference type="SMART" id="SM00876">
    <property type="entry name" value="BATS"/>
    <property type="match status" value="1"/>
</dbReference>
<organism evidence="10">
    <name type="scientific">Aerophobetes bacterium</name>
    <dbReference type="NCBI Taxonomy" id="2030807"/>
    <lineage>
        <taxon>Bacteria</taxon>
        <taxon>Candidatus Aerophobota</taxon>
    </lineage>
</organism>
<keyword evidence="1 7" id="KW-0004">4Fe-4S</keyword>
<dbReference type="Gene3D" id="3.20.20.70">
    <property type="entry name" value="Aldolase class I"/>
    <property type="match status" value="1"/>
</dbReference>
<evidence type="ECO:0000256" key="1">
    <source>
        <dbReference type="ARBA" id="ARBA00022485"/>
    </source>
</evidence>
<comment type="cofactor">
    <cofactor evidence="6">
        <name>[2Fe-2S] cluster</name>
        <dbReference type="ChEBI" id="CHEBI:190135"/>
    </cofactor>
</comment>
<dbReference type="GO" id="GO:0044272">
    <property type="term" value="P:sulfur compound biosynthetic process"/>
    <property type="evidence" value="ECO:0007669"/>
    <property type="project" value="UniProtKB-ARBA"/>
</dbReference>
<evidence type="ECO:0000256" key="5">
    <source>
        <dbReference type="ARBA" id="ARBA00023014"/>
    </source>
</evidence>
<feature type="binding site" evidence="8">
    <location>
        <position position="165"/>
    </location>
    <ligand>
        <name>S-adenosyl-L-methionine</name>
        <dbReference type="ChEBI" id="CHEBI:59789"/>
    </ligand>
</feature>
<dbReference type="SFLD" id="SFLDG01060">
    <property type="entry name" value="BATS_domain_containing"/>
    <property type="match status" value="1"/>
</dbReference>
<dbReference type="AlphaFoldDB" id="A0A7V5I0Z4"/>
<name>A0A7V5I0Z4_UNCAE</name>
<dbReference type="InterPro" id="IPR007197">
    <property type="entry name" value="rSAM"/>
</dbReference>
<dbReference type="PIRSF" id="PIRSF004762">
    <property type="entry name" value="CHP00423"/>
    <property type="match status" value="1"/>
</dbReference>
<dbReference type="PROSITE" id="PS51918">
    <property type="entry name" value="RADICAL_SAM"/>
    <property type="match status" value="1"/>
</dbReference>
<dbReference type="SUPFAM" id="SSF102114">
    <property type="entry name" value="Radical SAM enzymes"/>
    <property type="match status" value="1"/>
</dbReference>
<evidence type="ECO:0000256" key="2">
    <source>
        <dbReference type="ARBA" id="ARBA00022691"/>
    </source>
</evidence>
<sequence length="334" mass="37647">MNKKEILFYLKSPDAEKELFQKADEVRKIFCGDEVYIRGIINFSNHCYRNCLYCGLRRDNRKIKRYRMTPEEIVNAAREIVNSGVSTIVLQSGDDFYYTRDMISWIIHKIKQMGDVAVTLSVGERPVEDYKAWKEAGADRYLLKHETANPKLYGKLHPGQSLKRRVRLLNVLKKMGYQIGAGNIVGLPGQTIEDLADDLLFLKDLDVDMAGIGPFIPQKDTPLGNFPGGRLTLTLRVLALARIITQDTHLPATTALATSDPENGLLMGLKVGANVIMPDFTPVNHTERYLIYDNKAKVTLKKAEDTILKAGRKISKKRGDSLKCTGRQRGFVCI</sequence>
<dbReference type="InterPro" id="IPR034422">
    <property type="entry name" value="HydE/PylB-like"/>
</dbReference>
<proteinExistence type="predicted"/>
<evidence type="ECO:0000313" key="10">
    <source>
        <dbReference type="EMBL" id="HHF98452.1"/>
    </source>
</evidence>
<gene>
    <name evidence="10" type="primary">hydE</name>
    <name evidence="10" type="ORF">ENL39_03075</name>
</gene>
<feature type="binding site" evidence="8">
    <location>
        <position position="146"/>
    </location>
    <ligand>
        <name>(3R)-3-methyl-D-ornithine</name>
        <dbReference type="ChEBI" id="CHEBI:64642"/>
    </ligand>
</feature>
<dbReference type="InterPro" id="IPR010722">
    <property type="entry name" value="BATS_dom"/>
</dbReference>
<dbReference type="PANTHER" id="PTHR43726:SF1">
    <property type="entry name" value="BIOTIN SYNTHASE"/>
    <property type="match status" value="1"/>
</dbReference>
<feature type="binding site" evidence="7">
    <location>
        <position position="47"/>
    </location>
    <ligand>
        <name>[4Fe-4S] cluster</name>
        <dbReference type="ChEBI" id="CHEBI:49883"/>
        <note>4Fe-4S-S-AdoMet</note>
    </ligand>
</feature>
<dbReference type="CDD" id="cd01335">
    <property type="entry name" value="Radical_SAM"/>
    <property type="match status" value="1"/>
</dbReference>
<feature type="binding site" evidence="8">
    <location>
        <position position="121"/>
    </location>
    <ligand>
        <name>(3R)-3-methyl-D-ornithine</name>
        <dbReference type="ChEBI" id="CHEBI:64642"/>
    </ligand>
</feature>
<dbReference type="InterPro" id="IPR006638">
    <property type="entry name" value="Elp3/MiaA/NifB-like_rSAM"/>
</dbReference>
<dbReference type="GO" id="GO:0042364">
    <property type="term" value="P:water-soluble vitamin biosynthetic process"/>
    <property type="evidence" value="ECO:0007669"/>
    <property type="project" value="UniProtKB-ARBA"/>
</dbReference>
<dbReference type="SFLD" id="SFLDF00348">
    <property type="entry name" value="FeFe_hydrogenase_maturase_(Hyd"/>
    <property type="match status" value="1"/>
</dbReference>
<evidence type="ECO:0000256" key="4">
    <source>
        <dbReference type="ARBA" id="ARBA00023004"/>
    </source>
</evidence>
<dbReference type="NCBIfam" id="TIGR03956">
    <property type="entry name" value="rSAM_HydE"/>
    <property type="match status" value="1"/>
</dbReference>
<dbReference type="Proteomes" id="UP000886070">
    <property type="component" value="Unassembled WGS sequence"/>
</dbReference>
<dbReference type="InterPro" id="IPR013785">
    <property type="entry name" value="Aldolase_TIM"/>
</dbReference>
<feature type="binding site" evidence="7">
    <location>
        <position position="54"/>
    </location>
    <ligand>
        <name>[4Fe-4S] cluster</name>
        <dbReference type="ChEBI" id="CHEBI:49883"/>
        <note>4Fe-4S-S-AdoMet</note>
    </ligand>
</feature>
<evidence type="ECO:0000259" key="9">
    <source>
        <dbReference type="PROSITE" id="PS51918"/>
    </source>
</evidence>
<dbReference type="SMART" id="SM00729">
    <property type="entry name" value="Elp3"/>
    <property type="match status" value="1"/>
</dbReference>
<keyword evidence="5 7" id="KW-0411">Iron-sulfur</keyword>
<dbReference type="InterPro" id="IPR058240">
    <property type="entry name" value="rSAM_sf"/>
</dbReference>
<reference evidence="10" key="1">
    <citation type="journal article" date="2020" name="mSystems">
        <title>Genome- and Community-Level Interaction Insights into Carbon Utilization and Element Cycling Functions of Hydrothermarchaeota in Hydrothermal Sediment.</title>
        <authorList>
            <person name="Zhou Z."/>
            <person name="Liu Y."/>
            <person name="Xu W."/>
            <person name="Pan J."/>
            <person name="Luo Z.H."/>
            <person name="Li M."/>
        </authorList>
    </citation>
    <scope>NUCLEOTIDE SEQUENCE [LARGE SCALE GENOMIC DNA]</scope>
    <source>
        <strain evidence="10">HyVt-92</strain>
    </source>
</reference>
<dbReference type="SFLD" id="SFLDG01082">
    <property type="entry name" value="B12-binding_domain_containing"/>
    <property type="match status" value="1"/>
</dbReference>
<evidence type="ECO:0000256" key="7">
    <source>
        <dbReference type="PIRSR" id="PIRSR004762-1"/>
    </source>
</evidence>
<dbReference type="GO" id="GO:0051539">
    <property type="term" value="F:4 iron, 4 sulfur cluster binding"/>
    <property type="evidence" value="ECO:0007669"/>
    <property type="project" value="UniProtKB-KW"/>
</dbReference>
<dbReference type="GO" id="GO:0046872">
    <property type="term" value="F:metal ion binding"/>
    <property type="evidence" value="ECO:0007669"/>
    <property type="project" value="UniProtKB-KW"/>
</dbReference>
<protein>
    <submittedName>
        <fullName evidence="10">[FeFe] hydrogenase H-cluster radical SAM maturase HydE</fullName>
    </submittedName>
</protein>
<dbReference type="GO" id="GO:0016740">
    <property type="term" value="F:transferase activity"/>
    <property type="evidence" value="ECO:0007669"/>
    <property type="project" value="TreeGrafter"/>
</dbReference>
<feature type="binding site" evidence="7">
    <location>
        <position position="51"/>
    </location>
    <ligand>
        <name>[4Fe-4S] cluster</name>
        <dbReference type="ChEBI" id="CHEBI:49883"/>
        <note>4Fe-4S-S-AdoMet</note>
    </ligand>
</feature>
<accession>A0A7V5I0Z4</accession>
<evidence type="ECO:0000256" key="6">
    <source>
        <dbReference type="ARBA" id="ARBA00034078"/>
    </source>
</evidence>
<dbReference type="SFLD" id="SFLDS00029">
    <property type="entry name" value="Radical_SAM"/>
    <property type="match status" value="1"/>
</dbReference>
<comment type="caution">
    <text evidence="10">The sequence shown here is derived from an EMBL/GenBank/DDBJ whole genome shotgun (WGS) entry which is preliminary data.</text>
</comment>
<comment type="cofactor">
    <cofactor evidence="7">
        <name>[4Fe-4S] cluster</name>
        <dbReference type="ChEBI" id="CHEBI:49883"/>
    </cofactor>
    <text evidence="7">Binds 1 [4Fe-4S] cluster. The cluster is coordinated with 3 cysteines and an exchangeable S-adenosyl-L-methionine.</text>
</comment>
<evidence type="ECO:0000256" key="8">
    <source>
        <dbReference type="PIRSR" id="PIRSR004762-2"/>
    </source>
</evidence>
<keyword evidence="3" id="KW-0479">Metal-binding</keyword>
<dbReference type="SFLD" id="SFLDG01280">
    <property type="entry name" value="HydE/PylB-like"/>
    <property type="match status" value="1"/>
</dbReference>
<dbReference type="Pfam" id="PF04055">
    <property type="entry name" value="Radical_SAM"/>
    <property type="match status" value="1"/>
</dbReference>
<feature type="domain" description="Radical SAM core" evidence="9">
    <location>
        <begin position="33"/>
        <end position="255"/>
    </location>
</feature>
<evidence type="ECO:0000256" key="3">
    <source>
        <dbReference type="ARBA" id="ARBA00022723"/>
    </source>
</evidence>
<dbReference type="PANTHER" id="PTHR43726">
    <property type="entry name" value="3-METHYLORNITHINE SYNTHASE"/>
    <property type="match status" value="1"/>
</dbReference>
<keyword evidence="4 7" id="KW-0408">Iron</keyword>
<dbReference type="EMBL" id="DRTT01000090">
    <property type="protein sequence ID" value="HHF98452.1"/>
    <property type="molecule type" value="Genomic_DNA"/>
</dbReference>
<keyword evidence="2 7" id="KW-0949">S-adenosyl-L-methionine</keyword>